<dbReference type="EMBL" id="CP041186">
    <property type="protein sequence ID" value="QDG52196.1"/>
    <property type="molecule type" value="Genomic_DNA"/>
</dbReference>
<evidence type="ECO:0000313" key="7">
    <source>
        <dbReference type="Proteomes" id="UP000315995"/>
    </source>
</evidence>
<feature type="domain" description="Calcineurin-like phosphoesterase" evidence="5">
    <location>
        <begin position="1"/>
        <end position="199"/>
    </location>
</feature>
<evidence type="ECO:0000256" key="3">
    <source>
        <dbReference type="ARBA" id="ARBA00023004"/>
    </source>
</evidence>
<gene>
    <name evidence="6" type="ORF">FIV42_16040</name>
</gene>
<dbReference type="Proteomes" id="UP000315995">
    <property type="component" value="Chromosome"/>
</dbReference>
<keyword evidence="2" id="KW-0378">Hydrolase</keyword>
<dbReference type="InterPro" id="IPR004843">
    <property type="entry name" value="Calcineurin-like_PHP"/>
</dbReference>
<dbReference type="RefSeq" id="WP_141198668.1">
    <property type="nucleotide sequence ID" value="NZ_CP041186.1"/>
</dbReference>
<evidence type="ECO:0000256" key="2">
    <source>
        <dbReference type="ARBA" id="ARBA00022801"/>
    </source>
</evidence>
<reference evidence="6 7" key="1">
    <citation type="submission" date="2019-06" db="EMBL/GenBank/DDBJ databases">
        <title>Persicimonas caeni gen. nov., sp. nov., a predatory bacterium isolated from solar saltern.</title>
        <authorList>
            <person name="Wang S."/>
        </authorList>
    </citation>
    <scope>NUCLEOTIDE SEQUENCE [LARGE SCALE GENOMIC DNA]</scope>
    <source>
        <strain evidence="6 7">YN101</strain>
    </source>
</reference>
<keyword evidence="7" id="KW-1185">Reference proteome</keyword>
<dbReference type="InterPro" id="IPR050884">
    <property type="entry name" value="CNP_phosphodiesterase-III"/>
</dbReference>
<dbReference type="PANTHER" id="PTHR42988">
    <property type="entry name" value="PHOSPHOHYDROLASE"/>
    <property type="match status" value="1"/>
</dbReference>
<accession>A0A5B8Y7Z3</accession>
<sequence length="247" mass="27769">MKLIHLTDLHVSERSGAEYHHLRRLVAHIIEHHTDAVVVITGDLVDSGRADEFEVAAEILDALAADCRLMLVCPGNHDVEWMGTFGGLDRRPFGAFRRALTCAREGYPYCMTVDGVQITLIDTTAEARGLGDLARGRVGYRQRQELARYLETGQPHTRVVAGHHHLYDDDLGLELVDAAEMRAVCAHRCNLYLMGHDHHWGLWREVDGVGWIADGGKSTRPHRGRLRYRLFDITDDAISCNTQTIEV</sequence>
<dbReference type="PANTHER" id="PTHR42988:SF2">
    <property type="entry name" value="CYCLIC NUCLEOTIDE PHOSPHODIESTERASE CBUA0032-RELATED"/>
    <property type="match status" value="1"/>
</dbReference>
<dbReference type="OrthoDB" id="9784378at2"/>
<dbReference type="SUPFAM" id="SSF56300">
    <property type="entry name" value="Metallo-dependent phosphatases"/>
    <property type="match status" value="1"/>
</dbReference>
<dbReference type="GO" id="GO:0016787">
    <property type="term" value="F:hydrolase activity"/>
    <property type="evidence" value="ECO:0007669"/>
    <property type="project" value="UniProtKB-KW"/>
</dbReference>
<protein>
    <recommendedName>
        <fullName evidence="5">Calcineurin-like phosphoesterase domain-containing protein</fullName>
    </recommendedName>
</protein>
<evidence type="ECO:0000256" key="1">
    <source>
        <dbReference type="ARBA" id="ARBA00022723"/>
    </source>
</evidence>
<keyword evidence="1" id="KW-0479">Metal-binding</keyword>
<organism evidence="6 7">
    <name type="scientific">Persicimonas caeni</name>
    <dbReference type="NCBI Taxonomy" id="2292766"/>
    <lineage>
        <taxon>Bacteria</taxon>
        <taxon>Deltaproteobacteria</taxon>
        <taxon>Bradymonadales</taxon>
        <taxon>Bradymonadaceae</taxon>
        <taxon>Persicimonas</taxon>
    </lineage>
</organism>
<evidence type="ECO:0000259" key="5">
    <source>
        <dbReference type="Pfam" id="PF00149"/>
    </source>
</evidence>
<dbReference type="Gene3D" id="3.60.21.10">
    <property type="match status" value="1"/>
</dbReference>
<dbReference type="InterPro" id="IPR029052">
    <property type="entry name" value="Metallo-depent_PP-like"/>
</dbReference>
<proteinExistence type="inferred from homology"/>
<dbReference type="AlphaFoldDB" id="A0A4Y6PV40"/>
<evidence type="ECO:0000256" key="4">
    <source>
        <dbReference type="ARBA" id="ARBA00025742"/>
    </source>
</evidence>
<dbReference type="GO" id="GO:0046872">
    <property type="term" value="F:metal ion binding"/>
    <property type="evidence" value="ECO:0007669"/>
    <property type="project" value="UniProtKB-KW"/>
</dbReference>
<comment type="similarity">
    <text evidence="4">Belongs to the cyclic nucleotide phosphodiesterase class-III family.</text>
</comment>
<accession>A0A4Y6PV40</accession>
<name>A0A4Y6PV40_PERCE</name>
<evidence type="ECO:0000313" key="6">
    <source>
        <dbReference type="EMBL" id="QDG52196.1"/>
    </source>
</evidence>
<dbReference type="Pfam" id="PF00149">
    <property type="entry name" value="Metallophos"/>
    <property type="match status" value="1"/>
</dbReference>
<keyword evidence="3" id="KW-0408">Iron</keyword>